<dbReference type="OrthoDB" id="5870823at2759"/>
<feature type="compositionally biased region" description="Low complexity" evidence="1">
    <location>
        <begin position="82"/>
        <end position="120"/>
    </location>
</feature>
<gene>
    <name evidence="2" type="ORF">TELCIR_21813</name>
</gene>
<reference evidence="2 3" key="1">
    <citation type="submission" date="2015-09" db="EMBL/GenBank/DDBJ databases">
        <title>Draft genome of the parasitic nematode Teladorsagia circumcincta isolate WARC Sus (inbred).</title>
        <authorList>
            <person name="Mitreva M."/>
        </authorList>
    </citation>
    <scope>NUCLEOTIDE SEQUENCE [LARGE SCALE GENOMIC DNA]</scope>
    <source>
        <strain evidence="2 3">S</strain>
    </source>
</reference>
<dbReference type="Proteomes" id="UP000230423">
    <property type="component" value="Unassembled WGS sequence"/>
</dbReference>
<feature type="non-terminal residue" evidence="2">
    <location>
        <position position="1"/>
    </location>
</feature>
<feature type="compositionally biased region" description="Low complexity" evidence="1">
    <location>
        <begin position="12"/>
        <end position="23"/>
    </location>
</feature>
<protein>
    <submittedName>
        <fullName evidence="2">Uncharacterized protein</fullName>
    </submittedName>
</protein>
<feature type="region of interest" description="Disordered" evidence="1">
    <location>
        <begin position="264"/>
        <end position="307"/>
    </location>
</feature>
<evidence type="ECO:0000313" key="2">
    <source>
        <dbReference type="EMBL" id="PIO56786.1"/>
    </source>
</evidence>
<keyword evidence="3" id="KW-1185">Reference proteome</keyword>
<organism evidence="2 3">
    <name type="scientific">Teladorsagia circumcincta</name>
    <name type="common">Brown stomach worm</name>
    <name type="synonym">Ostertagia circumcincta</name>
    <dbReference type="NCBI Taxonomy" id="45464"/>
    <lineage>
        <taxon>Eukaryota</taxon>
        <taxon>Metazoa</taxon>
        <taxon>Ecdysozoa</taxon>
        <taxon>Nematoda</taxon>
        <taxon>Chromadorea</taxon>
        <taxon>Rhabditida</taxon>
        <taxon>Rhabditina</taxon>
        <taxon>Rhabditomorpha</taxon>
        <taxon>Strongyloidea</taxon>
        <taxon>Trichostrongylidae</taxon>
        <taxon>Teladorsagia</taxon>
    </lineage>
</organism>
<name>A0A2G9TFP6_TELCI</name>
<accession>A0A2G9TFP6</accession>
<feature type="region of interest" description="Disordered" evidence="1">
    <location>
        <begin position="153"/>
        <end position="225"/>
    </location>
</feature>
<feature type="compositionally biased region" description="Basic and acidic residues" evidence="1">
    <location>
        <begin position="277"/>
        <end position="287"/>
    </location>
</feature>
<feature type="compositionally biased region" description="Pro residues" evidence="1">
    <location>
        <begin position="1"/>
        <end position="11"/>
    </location>
</feature>
<feature type="compositionally biased region" description="Polar residues" evidence="1">
    <location>
        <begin position="33"/>
        <end position="48"/>
    </location>
</feature>
<evidence type="ECO:0000256" key="1">
    <source>
        <dbReference type="SAM" id="MobiDB-lite"/>
    </source>
</evidence>
<evidence type="ECO:0000313" key="3">
    <source>
        <dbReference type="Proteomes" id="UP000230423"/>
    </source>
</evidence>
<sequence length="328" mass="35818">PVRPMSMPPGMPTGMQPMMGMMPPQQPTHESRSATSSIPPLVTPSTGYAPSPHPRMYGFPPNAMAPPFMMTPHFGMPHMMQSSPSRGRNSRTSSNFRGSSSFQPKSKQSNSPQSFSRQSSVAETPKDEARAAEMIAAASAEVEKLSLKAGEANRLEAETVQQEQEEKKNEPVVEEEEKKEEKTEAPPRAESPSEVKSSPESEATKELPPPTGNPSPAQLHYQFRESAFARKSRVSVAETKNDKRPTVPVVAVAPVMSVKPEVVQAKEKELNEDELPEKENLELRIKDAPPMASVQPMPASDTSTTPVKMDCTFCRNLGLSEEVATSHV</sequence>
<dbReference type="EMBL" id="KZ372853">
    <property type="protein sequence ID" value="PIO56786.1"/>
    <property type="molecule type" value="Genomic_DNA"/>
</dbReference>
<dbReference type="AlphaFoldDB" id="A0A2G9TFP6"/>
<proteinExistence type="predicted"/>
<feature type="region of interest" description="Disordered" evidence="1">
    <location>
        <begin position="1"/>
        <end position="53"/>
    </location>
</feature>
<feature type="region of interest" description="Disordered" evidence="1">
    <location>
        <begin position="75"/>
        <end position="135"/>
    </location>
</feature>
<feature type="compositionally biased region" description="Basic and acidic residues" evidence="1">
    <location>
        <begin position="179"/>
        <end position="205"/>
    </location>
</feature>